<feature type="transmembrane region" description="Helical" evidence="2">
    <location>
        <begin position="139"/>
        <end position="172"/>
    </location>
</feature>
<evidence type="ECO:0000256" key="2">
    <source>
        <dbReference type="SAM" id="Phobius"/>
    </source>
</evidence>
<dbReference type="EMBL" id="CP146609">
    <property type="protein sequence ID" value="WWX22623.1"/>
    <property type="molecule type" value="Genomic_DNA"/>
</dbReference>
<gene>
    <name evidence="3" type="ORF">V8V93_00150</name>
</gene>
<accession>A0ABZ2J1M5</accession>
<dbReference type="Proteomes" id="UP001385389">
    <property type="component" value="Chromosome"/>
</dbReference>
<feature type="transmembrane region" description="Helical" evidence="2">
    <location>
        <begin position="97"/>
        <end position="127"/>
    </location>
</feature>
<evidence type="ECO:0000256" key="1">
    <source>
        <dbReference type="SAM" id="MobiDB-lite"/>
    </source>
</evidence>
<sequence length="298" mass="31833">MSDKISPVAVAKQAVVLSWRRKWTFWGLLLVGMAPLAVGMVSTAVSRGAGLVFFLTFCVHILGMLFLLTTTNHLAVTMQRGPGTVLPRPFWPAMGRVFVRGLIILGLVFAVMIVFMLPAWGLLYMFFPQDGAGLSPTAIPLIIFVCVAAYALVVALMLRLGIMIPAAAVGVVVRVREALAMTRGHAWRMFWSMMLVALPVLVLGGAFQAFIALSFSDGRPGAALAVPVLLLFVLDMFAWIVMLVMNAIWYERLRLRAAGPDTGSGPAFGFAPGSAPGTAADPRAGSGVGPYADLPEAE</sequence>
<feature type="region of interest" description="Disordered" evidence="1">
    <location>
        <begin position="267"/>
        <end position="298"/>
    </location>
</feature>
<name>A0ABZ2J1M5_9BACT</name>
<keyword evidence="4" id="KW-1185">Reference proteome</keyword>
<feature type="transmembrane region" description="Helical" evidence="2">
    <location>
        <begin position="51"/>
        <end position="76"/>
    </location>
</feature>
<evidence type="ECO:0000313" key="4">
    <source>
        <dbReference type="Proteomes" id="UP001385389"/>
    </source>
</evidence>
<reference evidence="3 4" key="1">
    <citation type="submission" date="2024-03" db="EMBL/GenBank/DDBJ databases">
        <title>Phenotype and Genome Characterization of a Sulfate-Reducing Bacterium Pseudodesulfovibrio sp. strain 5S69, isolated from Petroleum Reservoir in Tatarstan (Russia).</title>
        <authorList>
            <person name="Bidzhieva S.K."/>
            <person name="Kadnikov V."/>
            <person name="Tourova T.P."/>
            <person name="Samigullina S.R."/>
            <person name="Sokolova D.S."/>
            <person name="Poltaraus A.B."/>
            <person name="Avtukh A.N."/>
            <person name="Tereshina V.M."/>
            <person name="Mardanov A.V."/>
            <person name="Nazina T.N."/>
        </authorList>
    </citation>
    <scope>NUCLEOTIDE SEQUENCE [LARGE SCALE GENOMIC DNA]</scope>
    <source>
        <strain evidence="3 4">5S69</strain>
    </source>
</reference>
<feature type="transmembrane region" description="Helical" evidence="2">
    <location>
        <begin position="193"/>
        <end position="215"/>
    </location>
</feature>
<keyword evidence="2" id="KW-0472">Membrane</keyword>
<feature type="transmembrane region" description="Helical" evidence="2">
    <location>
        <begin position="23"/>
        <end position="45"/>
    </location>
</feature>
<proteinExistence type="predicted"/>
<evidence type="ECO:0000313" key="3">
    <source>
        <dbReference type="EMBL" id="WWX22623.1"/>
    </source>
</evidence>
<evidence type="ECO:0008006" key="5">
    <source>
        <dbReference type="Google" id="ProtNLM"/>
    </source>
</evidence>
<protein>
    <recommendedName>
        <fullName evidence="5">Glycerophosphoryl diester phosphodiesterase membrane domain-containing protein</fullName>
    </recommendedName>
</protein>
<feature type="transmembrane region" description="Helical" evidence="2">
    <location>
        <begin position="221"/>
        <end position="249"/>
    </location>
</feature>
<keyword evidence="2" id="KW-1133">Transmembrane helix</keyword>
<organism evidence="3 4">
    <name type="scientific">Pseudodesulfovibrio methanolicus</name>
    <dbReference type="NCBI Taxonomy" id="3126690"/>
    <lineage>
        <taxon>Bacteria</taxon>
        <taxon>Pseudomonadati</taxon>
        <taxon>Thermodesulfobacteriota</taxon>
        <taxon>Desulfovibrionia</taxon>
        <taxon>Desulfovibrionales</taxon>
        <taxon>Desulfovibrionaceae</taxon>
    </lineage>
</organism>
<dbReference type="RefSeq" id="WP_338668319.1">
    <property type="nucleotide sequence ID" value="NZ_CP146609.1"/>
</dbReference>
<keyword evidence="2" id="KW-0812">Transmembrane</keyword>